<dbReference type="EMBL" id="MNPJ01000007">
    <property type="protein sequence ID" value="OQS55523.1"/>
    <property type="molecule type" value="Genomic_DNA"/>
</dbReference>
<evidence type="ECO:0000313" key="2">
    <source>
        <dbReference type="EMBL" id="OQS55523.1"/>
    </source>
</evidence>
<reference evidence="2 3" key="1">
    <citation type="journal article" date="2017" name="Environ. Microbiol.">
        <title>Decay of the glycolytic pathway and adaptation to intranuclear parasitism within Enterocytozoonidae microsporidia.</title>
        <authorList>
            <person name="Wiredu Boakye D."/>
            <person name="Jaroenlak P."/>
            <person name="Prachumwat A."/>
            <person name="Williams T.A."/>
            <person name="Bateman K.S."/>
            <person name="Itsathitphaisarn O."/>
            <person name="Sritunyalucksana K."/>
            <person name="Paszkiewicz K.H."/>
            <person name="Moore K.A."/>
            <person name="Stentiford G.D."/>
            <person name="Williams B.A."/>
        </authorList>
    </citation>
    <scope>NUCLEOTIDE SEQUENCE [LARGE SCALE GENOMIC DNA]</scope>
    <source>
        <strain evidence="2 3">TH1</strain>
    </source>
</reference>
<feature type="transmembrane region" description="Helical" evidence="1">
    <location>
        <begin position="48"/>
        <end position="66"/>
    </location>
</feature>
<proteinExistence type="predicted"/>
<dbReference type="Proteomes" id="UP000192758">
    <property type="component" value="Unassembled WGS sequence"/>
</dbReference>
<feature type="transmembrane region" description="Helical" evidence="1">
    <location>
        <begin position="116"/>
        <end position="133"/>
    </location>
</feature>
<dbReference type="AlphaFoldDB" id="A0A1W0E8G8"/>
<accession>A0A1W0E8G8</accession>
<feature type="transmembrane region" description="Helical" evidence="1">
    <location>
        <begin position="239"/>
        <end position="258"/>
    </location>
</feature>
<evidence type="ECO:0000313" key="3">
    <source>
        <dbReference type="Proteomes" id="UP000192758"/>
    </source>
</evidence>
<dbReference type="VEuPathDB" id="MicrosporidiaDB:EHP00_573"/>
<feature type="transmembrane region" description="Helical" evidence="1">
    <location>
        <begin position="176"/>
        <end position="193"/>
    </location>
</feature>
<name>A0A1W0E8G8_9MICR</name>
<dbReference type="OrthoDB" id="10617243at2759"/>
<keyword evidence="3" id="KW-1185">Reference proteome</keyword>
<feature type="transmembrane region" description="Helical" evidence="1">
    <location>
        <begin position="138"/>
        <end position="156"/>
    </location>
</feature>
<comment type="caution">
    <text evidence="2">The sequence shown here is derived from an EMBL/GenBank/DDBJ whole genome shotgun (WGS) entry which is preliminary data.</text>
</comment>
<keyword evidence="1" id="KW-0812">Transmembrane</keyword>
<organism evidence="2 3">
    <name type="scientific">Ecytonucleospora hepatopenaei</name>
    <dbReference type="NCBI Taxonomy" id="646526"/>
    <lineage>
        <taxon>Eukaryota</taxon>
        <taxon>Fungi</taxon>
        <taxon>Fungi incertae sedis</taxon>
        <taxon>Microsporidia</taxon>
        <taxon>Enterocytozoonidae</taxon>
        <taxon>Ecytonucleospora</taxon>
    </lineage>
</organism>
<keyword evidence="1" id="KW-1133">Transmembrane helix</keyword>
<sequence length="285" mass="32656">MNNGVSNIFKKPLYVIVDHLTGTIDCIVDLFELHYTKISSDSANVENWLFVTTIGLGVLFLAVLGAKKRWISIVSLITCIIFSMQEKIINTVNTLASNKYPFLIKLSNTIKKLEQWHLLIISIIVSTIVGYFFTKLMYIAVFILYAVIAFVLYLKYGDKIDALSKEFPKEGIMKYINSPVFILCLLVIVFFCIKEIMISFIFAAVGTMLIALIVENIVMKEEKPIKKFFKELKTFNVKNSMMFVYWGIASAIFVLIQFKVPQKLKQKMGKEKVLTKYSIPEKAYL</sequence>
<keyword evidence="1" id="KW-0472">Membrane</keyword>
<evidence type="ECO:0000256" key="1">
    <source>
        <dbReference type="SAM" id="Phobius"/>
    </source>
</evidence>
<gene>
    <name evidence="2" type="ORF">EHP00_573</name>
</gene>
<feature type="transmembrane region" description="Helical" evidence="1">
    <location>
        <begin position="200"/>
        <end position="219"/>
    </location>
</feature>
<protein>
    <submittedName>
        <fullName evidence="2">Uncharacterized protein</fullName>
    </submittedName>
</protein>